<organism evidence="2 3">
    <name type="scientific">Caenorhabditis remanei</name>
    <name type="common">Caenorhabditis vulgaris</name>
    <dbReference type="NCBI Taxonomy" id="31234"/>
    <lineage>
        <taxon>Eukaryota</taxon>
        <taxon>Metazoa</taxon>
        <taxon>Ecdysozoa</taxon>
        <taxon>Nematoda</taxon>
        <taxon>Chromadorea</taxon>
        <taxon>Rhabditida</taxon>
        <taxon>Rhabditina</taxon>
        <taxon>Rhabditomorpha</taxon>
        <taxon>Rhabditoidea</taxon>
        <taxon>Rhabditidae</taxon>
        <taxon>Peloderinae</taxon>
        <taxon>Caenorhabditis</taxon>
    </lineage>
</organism>
<dbReference type="Proteomes" id="UP000483820">
    <property type="component" value="Chromosome V"/>
</dbReference>
<dbReference type="GeneID" id="9813187"/>
<dbReference type="RefSeq" id="XP_053582052.1">
    <property type="nucleotide sequence ID" value="XM_053733139.1"/>
</dbReference>
<reference evidence="2 3" key="1">
    <citation type="submission" date="2019-12" db="EMBL/GenBank/DDBJ databases">
        <title>Chromosome-level assembly of the Caenorhabditis remanei genome.</title>
        <authorList>
            <person name="Teterina A.A."/>
            <person name="Willis J.H."/>
            <person name="Phillips P.C."/>
        </authorList>
    </citation>
    <scope>NUCLEOTIDE SEQUENCE [LARGE SCALE GENOMIC DNA]</scope>
    <source>
        <strain evidence="2 3">PX506</strain>
        <tissue evidence="2">Whole organism</tissue>
    </source>
</reference>
<proteinExistence type="predicted"/>
<name>A0A6A5GES1_CAERE</name>
<evidence type="ECO:0000313" key="3">
    <source>
        <dbReference type="Proteomes" id="UP000483820"/>
    </source>
</evidence>
<accession>A0A6A5GES1</accession>
<gene>
    <name evidence="2" type="ORF">GCK72_019647</name>
</gene>
<sequence length="115" mass="12933">MLQNETPQHLTSIDNFGTTNVVRNRQSETGSSSITREHQNEAADMDINLSSSVDDVDVRLPVIRSLDIITKPKKRPSPEPRLLETDDDSILSVDEHYKNYCSYSMVGIHDVLAGY</sequence>
<dbReference type="AlphaFoldDB" id="A0A6A5GES1"/>
<feature type="region of interest" description="Disordered" evidence="1">
    <location>
        <begin position="1"/>
        <end position="43"/>
    </location>
</feature>
<evidence type="ECO:0000313" key="2">
    <source>
        <dbReference type="EMBL" id="KAF1753091.1"/>
    </source>
</evidence>
<evidence type="ECO:0000256" key="1">
    <source>
        <dbReference type="SAM" id="MobiDB-lite"/>
    </source>
</evidence>
<feature type="compositionally biased region" description="Polar residues" evidence="1">
    <location>
        <begin position="1"/>
        <end position="34"/>
    </location>
</feature>
<comment type="caution">
    <text evidence="2">The sequence shown here is derived from an EMBL/GenBank/DDBJ whole genome shotgun (WGS) entry which is preliminary data.</text>
</comment>
<dbReference type="KEGG" id="crq:GCK72_019647"/>
<protein>
    <submittedName>
        <fullName evidence="2">Uncharacterized protein</fullName>
    </submittedName>
</protein>
<dbReference type="CTD" id="9813187"/>
<dbReference type="EMBL" id="WUAV01000005">
    <property type="protein sequence ID" value="KAF1753091.1"/>
    <property type="molecule type" value="Genomic_DNA"/>
</dbReference>